<evidence type="ECO:0000256" key="3">
    <source>
        <dbReference type="ARBA" id="ARBA00023163"/>
    </source>
</evidence>
<evidence type="ECO:0000256" key="2">
    <source>
        <dbReference type="ARBA" id="ARBA00023125"/>
    </source>
</evidence>
<reference evidence="5 6" key="1">
    <citation type="submission" date="2021-03" db="EMBL/GenBank/DDBJ databases">
        <title>Genomic Encyclopedia of Type Strains, Phase IV (KMG-IV): sequencing the most valuable type-strain genomes for metagenomic binning, comparative biology and taxonomic classification.</title>
        <authorList>
            <person name="Goeker M."/>
        </authorList>
    </citation>
    <scope>NUCLEOTIDE SEQUENCE [LARGE SCALE GENOMIC DNA]</scope>
    <source>
        <strain evidence="5 6">DSM 25790</strain>
    </source>
</reference>
<dbReference type="PIRSF" id="PIRSF006707">
    <property type="entry name" value="MJ1563"/>
    <property type="match status" value="1"/>
</dbReference>
<accession>A0ABS4SCR7</accession>
<dbReference type="EMBL" id="JAGIKX010000041">
    <property type="protein sequence ID" value="MBP2258901.1"/>
    <property type="molecule type" value="Genomic_DNA"/>
</dbReference>
<dbReference type="InterPro" id="IPR052362">
    <property type="entry name" value="HTH-GbsR_regulator"/>
</dbReference>
<dbReference type="PANTHER" id="PTHR38465">
    <property type="entry name" value="HTH-TYPE TRANSCRIPTIONAL REGULATOR MJ1563-RELATED"/>
    <property type="match status" value="1"/>
</dbReference>
<gene>
    <name evidence="5" type="ORF">J2Z81_002889</name>
</gene>
<proteinExistence type="inferred from homology"/>
<dbReference type="RefSeq" id="WP_226374288.1">
    <property type="nucleotide sequence ID" value="NZ_JAGIKX010000041.1"/>
</dbReference>
<comment type="similarity">
    <text evidence="4">Belongs to the GbsR family.</text>
</comment>
<keyword evidence="2 4" id="KW-0238">DNA-binding</keyword>
<dbReference type="Proteomes" id="UP001519294">
    <property type="component" value="Unassembled WGS sequence"/>
</dbReference>
<comment type="caution">
    <text evidence="5">The sequence shown here is derived from an EMBL/GenBank/DDBJ whole genome shotgun (WGS) entry which is preliminary data.</text>
</comment>
<evidence type="ECO:0000313" key="5">
    <source>
        <dbReference type="EMBL" id="MBP2258901.1"/>
    </source>
</evidence>
<dbReference type="PANTHER" id="PTHR38465:SF1">
    <property type="entry name" value="HTH-TYPE TRANSCRIPTIONAL REGULATOR MJ1563-RELATED"/>
    <property type="match status" value="1"/>
</dbReference>
<dbReference type="InterPro" id="IPR026282">
    <property type="entry name" value="MJ1563"/>
</dbReference>
<dbReference type="SUPFAM" id="SSF46785">
    <property type="entry name" value="Winged helix' DNA-binding domain"/>
    <property type="match status" value="1"/>
</dbReference>
<sequence length="194" mass="22837">MTSNEINNTNNEEKIDDVKSQFIEKITDNMHSFGVSTTVGRVLGIIYMERKPMTLDELSNETGMSKTRMSQVVREMIDLNIASRVFRKGVRKDLYEVEQDYYQTFVSLFTSTWHKAINKNKHFEQKLQSKLQDLQSERNLSKPDEQAVNEILIEIRDWMDYYDWIRRLISFFESGEVFKHVPKNTHELGGNGNE</sequence>
<dbReference type="GO" id="GO:0003677">
    <property type="term" value="F:DNA binding"/>
    <property type="evidence" value="ECO:0007669"/>
    <property type="project" value="UniProtKB-KW"/>
</dbReference>
<evidence type="ECO:0000256" key="4">
    <source>
        <dbReference type="PIRNR" id="PIRNR006707"/>
    </source>
</evidence>
<protein>
    <recommendedName>
        <fullName evidence="4">HTH-type transcriptional regulator</fullName>
    </recommendedName>
</protein>
<keyword evidence="6" id="KW-1185">Reference proteome</keyword>
<evidence type="ECO:0000313" key="6">
    <source>
        <dbReference type="Proteomes" id="UP001519294"/>
    </source>
</evidence>
<evidence type="ECO:0000256" key="1">
    <source>
        <dbReference type="ARBA" id="ARBA00023015"/>
    </source>
</evidence>
<dbReference type="Gene3D" id="1.10.10.10">
    <property type="entry name" value="Winged helix-like DNA-binding domain superfamily/Winged helix DNA-binding domain"/>
    <property type="match status" value="1"/>
</dbReference>
<dbReference type="InterPro" id="IPR036388">
    <property type="entry name" value="WH-like_DNA-bd_sf"/>
</dbReference>
<keyword evidence="1 4" id="KW-0805">Transcription regulation</keyword>
<dbReference type="InterPro" id="IPR036390">
    <property type="entry name" value="WH_DNA-bd_sf"/>
</dbReference>
<name>A0ABS4SCR7_9BACI</name>
<organism evidence="5 6">
    <name type="scientific">Virgibacillus alimentarius</name>
    <dbReference type="NCBI Taxonomy" id="698769"/>
    <lineage>
        <taxon>Bacteria</taxon>
        <taxon>Bacillati</taxon>
        <taxon>Bacillota</taxon>
        <taxon>Bacilli</taxon>
        <taxon>Bacillales</taxon>
        <taxon>Bacillaceae</taxon>
        <taxon>Virgibacillus</taxon>
    </lineage>
</organism>
<keyword evidence="3 4" id="KW-0804">Transcription</keyword>